<evidence type="ECO:0000313" key="2">
    <source>
        <dbReference type="Proteomes" id="UP000774699"/>
    </source>
</evidence>
<sequence length="265" mass="30750">MSRSQRNKRGRALSEETRYKLALARPPRNLIGNIQQRIAQKTKPVLHQILEAETRARVKGSSSTEGWLERNGLATRRLKEELSQKQSQRIIRDKHDKHSDYVILSRAGKKRLRSLRYKAAHVLANNYRSSAFSSAEQKQFSIYRSRVIRILDGKSPSVEIFDAMIPLFELLRKRSLIRQSRAERVLDLIRKKVKVPPWLSKLEAENSFLSNEQKRHARMAASYAKKIAWLSRMTGRVEKGIDVSGATNHFIREVNDNLQDYFVTD</sequence>
<name>A0A8T4CCD2_9ARCH</name>
<dbReference type="EMBL" id="VGJJ01000053">
    <property type="protein sequence ID" value="MBM3282588.1"/>
    <property type="molecule type" value="Genomic_DNA"/>
</dbReference>
<evidence type="ECO:0000313" key="1">
    <source>
        <dbReference type="EMBL" id="MBM3282588.1"/>
    </source>
</evidence>
<protein>
    <submittedName>
        <fullName evidence="1">Uncharacterized protein</fullName>
    </submittedName>
</protein>
<dbReference type="Proteomes" id="UP000774699">
    <property type="component" value="Unassembled WGS sequence"/>
</dbReference>
<accession>A0A8T4CCD2</accession>
<proteinExistence type="predicted"/>
<reference evidence="1" key="1">
    <citation type="submission" date="2019-03" db="EMBL/GenBank/DDBJ databases">
        <title>Lake Tanganyika Metagenome-Assembled Genomes (MAGs).</title>
        <authorList>
            <person name="Tran P."/>
        </authorList>
    </citation>
    <scope>NUCLEOTIDE SEQUENCE</scope>
    <source>
        <strain evidence="1">M_DeepCast_50m_m2_156</strain>
    </source>
</reference>
<organism evidence="1 2">
    <name type="scientific">Candidatus Iainarchaeum sp</name>
    <dbReference type="NCBI Taxonomy" id="3101447"/>
    <lineage>
        <taxon>Archaea</taxon>
        <taxon>Candidatus Iainarchaeota</taxon>
        <taxon>Candidatus Iainarchaeia</taxon>
        <taxon>Candidatus Iainarchaeales</taxon>
        <taxon>Candidatus Iainarchaeaceae</taxon>
        <taxon>Candidatus Iainarchaeum</taxon>
    </lineage>
</organism>
<dbReference type="AlphaFoldDB" id="A0A8T4CCD2"/>
<comment type="caution">
    <text evidence="1">The sequence shown here is derived from an EMBL/GenBank/DDBJ whole genome shotgun (WGS) entry which is preliminary data.</text>
</comment>
<gene>
    <name evidence="1" type="ORF">FJY86_04610</name>
</gene>